<dbReference type="GO" id="GO:0000779">
    <property type="term" value="C:condensed chromosome, centromeric region"/>
    <property type="evidence" value="ECO:0007669"/>
    <property type="project" value="TreeGrafter"/>
</dbReference>
<gene>
    <name evidence="3" type="ORF">MNEG_6562</name>
</gene>
<dbReference type="EMBL" id="KK101295">
    <property type="protein sequence ID" value="KIZ01403.1"/>
    <property type="molecule type" value="Genomic_DNA"/>
</dbReference>
<dbReference type="GO" id="GO:0007076">
    <property type="term" value="P:mitotic chromosome condensation"/>
    <property type="evidence" value="ECO:0007669"/>
    <property type="project" value="InterPro"/>
</dbReference>
<keyword evidence="1" id="KW-0226">DNA condensation</keyword>
<dbReference type="InterPro" id="IPR026971">
    <property type="entry name" value="CND1/NCAPD3"/>
</dbReference>
<dbReference type="AlphaFoldDB" id="A0A0D2JQN0"/>
<dbReference type="Gene3D" id="1.25.10.10">
    <property type="entry name" value="Leucine-rich Repeat Variant"/>
    <property type="match status" value="1"/>
</dbReference>
<evidence type="ECO:0000313" key="4">
    <source>
        <dbReference type="Proteomes" id="UP000054498"/>
    </source>
</evidence>
<protein>
    <submittedName>
        <fullName evidence="3">Condensin-2 complex subunit D3</fullName>
    </submittedName>
</protein>
<feature type="region of interest" description="Disordered" evidence="2">
    <location>
        <begin position="747"/>
        <end position="768"/>
    </location>
</feature>
<dbReference type="KEGG" id="mng:MNEG_6562"/>
<dbReference type="RefSeq" id="XP_013900422.1">
    <property type="nucleotide sequence ID" value="XM_014044968.1"/>
</dbReference>
<name>A0A0D2JQN0_9CHLO</name>
<dbReference type="GO" id="GO:0010032">
    <property type="term" value="P:meiotic chromosome condensation"/>
    <property type="evidence" value="ECO:0007669"/>
    <property type="project" value="TreeGrafter"/>
</dbReference>
<dbReference type="Proteomes" id="UP000054498">
    <property type="component" value="Unassembled WGS sequence"/>
</dbReference>
<feature type="compositionally biased region" description="Gly residues" evidence="2">
    <location>
        <begin position="494"/>
        <end position="505"/>
    </location>
</feature>
<dbReference type="GO" id="GO:0042393">
    <property type="term" value="F:histone binding"/>
    <property type="evidence" value="ECO:0007669"/>
    <property type="project" value="TreeGrafter"/>
</dbReference>
<dbReference type="OrthoDB" id="10263978at2759"/>
<organism evidence="3 4">
    <name type="scientific">Monoraphidium neglectum</name>
    <dbReference type="NCBI Taxonomy" id="145388"/>
    <lineage>
        <taxon>Eukaryota</taxon>
        <taxon>Viridiplantae</taxon>
        <taxon>Chlorophyta</taxon>
        <taxon>core chlorophytes</taxon>
        <taxon>Chlorophyceae</taxon>
        <taxon>CS clade</taxon>
        <taxon>Sphaeropleales</taxon>
        <taxon>Selenastraceae</taxon>
        <taxon>Monoraphidium</taxon>
    </lineage>
</organism>
<dbReference type="InterPro" id="IPR016024">
    <property type="entry name" value="ARM-type_fold"/>
</dbReference>
<dbReference type="GO" id="GO:0000796">
    <property type="term" value="C:condensin complex"/>
    <property type="evidence" value="ECO:0007669"/>
    <property type="project" value="TreeGrafter"/>
</dbReference>
<evidence type="ECO:0000256" key="1">
    <source>
        <dbReference type="ARBA" id="ARBA00023067"/>
    </source>
</evidence>
<dbReference type="SUPFAM" id="SSF48371">
    <property type="entry name" value="ARM repeat"/>
    <property type="match status" value="1"/>
</dbReference>
<dbReference type="PANTHER" id="PTHR14222">
    <property type="entry name" value="CONDENSIN"/>
    <property type="match status" value="1"/>
</dbReference>
<dbReference type="PANTHER" id="PTHR14222:SF1">
    <property type="entry name" value="CONDENSIN-2 COMPLEX SUBUNIT D3"/>
    <property type="match status" value="1"/>
</dbReference>
<dbReference type="STRING" id="145388.A0A0D2JQN0"/>
<reference evidence="3 4" key="1">
    <citation type="journal article" date="2013" name="BMC Genomics">
        <title>Reconstruction of the lipid metabolism for the microalga Monoraphidium neglectum from its genome sequence reveals characteristics suitable for biofuel production.</title>
        <authorList>
            <person name="Bogen C."/>
            <person name="Al-Dilaimi A."/>
            <person name="Albersmeier A."/>
            <person name="Wichmann J."/>
            <person name="Grundmann M."/>
            <person name="Rupp O."/>
            <person name="Lauersen K.J."/>
            <person name="Blifernez-Klassen O."/>
            <person name="Kalinowski J."/>
            <person name="Goesmann A."/>
            <person name="Mussgnug J.H."/>
            <person name="Kruse O."/>
        </authorList>
    </citation>
    <scope>NUCLEOTIDE SEQUENCE [LARGE SCALE GENOMIC DNA]</scope>
    <source>
        <strain evidence="3 4">SAG 48.87</strain>
    </source>
</reference>
<evidence type="ECO:0000313" key="3">
    <source>
        <dbReference type="EMBL" id="KIZ01403.1"/>
    </source>
</evidence>
<evidence type="ECO:0000256" key="2">
    <source>
        <dbReference type="SAM" id="MobiDB-lite"/>
    </source>
</evidence>
<accession>A0A0D2JQN0</accession>
<dbReference type="InterPro" id="IPR011989">
    <property type="entry name" value="ARM-like"/>
</dbReference>
<keyword evidence="4" id="KW-1185">Reference proteome</keyword>
<dbReference type="GeneID" id="25739438"/>
<proteinExistence type="predicted"/>
<feature type="region of interest" description="Disordered" evidence="2">
    <location>
        <begin position="462"/>
        <end position="505"/>
    </location>
</feature>
<sequence>MANELAELLRRLGAHARQLEDTQSLDEFQRQAAEVCGACELTLQQLALARTALKDTTPSTWEALGDEGVVLADAVKTVNALMRFGKGAQPYIAAALYSWLLRAPSSPAHFLMDGLNFSGFMQRIKDACCGAAASASKGGAAGADAASQEEGGGASAARDTADETAVCLAFEAVANLAALLGSVGVRSCEDVRQLCAEVLPELAACSRVAKATAAGRAVGLSSGVIRDAAYEAMAALLNPRHGSAHETAASLFPRLSNVMLGAAPAAGGGRKGAADASAIRTAACTFVCEALGRQPEVQEVVAALARHVCLKAPDRAEPRANAIRAAATMVPLLAQWEQDQFIGQRCLAVGLARELLMHLPEPFQQSTFQQAADAGAAADASGERGAARDVVPAPWSVVCLAALLHRCSDKSAIVRARALSDLSEVVACFGELLARDPASDEYRVAERFVAGLVAAAHLELPKPAASTNGPKAQRPRRRAASAGGGESDGEADADGGGGGGRGGAEGMEDLGPLLSLVHRRCADPKAAVRKGALQLLVEAVTMRAGWQGYPRQLPGSQDLVLLEAATMDPLVSVRKAALVALSRLVELLPLEPTLCAAWVRSALPLVRDPESSIQESVLEWVQSLLLDRAAAGTAAGAAPDGEDAAGEGAGASAAAATELRPLLAAVAGVGRAAGACLGRVCAALNVKGKLAGKKVARGLEAFVAGVPSGSPEALGAWALLREVAAQQPAAPSWQFLQQRWGELQRAAAAAAHHGEDGGGGDEGEGSGAAGALAEEGALLLLVISAAAESFPPAQGAALASQLLQAILAFNLPPAAAAAHIAALSKLTSGGAPAPGVGAPEQWCRQAYAAVHELLHQYVGGAAAQQNPHQPGAAAARARRRAAAAVFAAGELALLRVARPPGGLTVLLQALTAPRLLPGMAAAAAGCDDDAAMVDAGVPAPGGEAGEEGSGAAAGAGVVGVDVPVSLQGHAWISLGKVCLVDEPLAKRLVPLFVQVRRRAG</sequence>